<dbReference type="Gene3D" id="1.10.10.10">
    <property type="entry name" value="Winged helix-like DNA-binding domain superfamily/Winged helix DNA-binding domain"/>
    <property type="match status" value="1"/>
</dbReference>
<dbReference type="Pfam" id="PF21332">
    <property type="entry name" value="AmiR_N"/>
    <property type="match status" value="1"/>
</dbReference>
<dbReference type="InterPro" id="IPR036388">
    <property type="entry name" value="WH-like_DNA-bd_sf"/>
</dbReference>
<reference evidence="2 3" key="1">
    <citation type="journal article" date="2015" name="Genome Announc.">
        <title>Complete genome sequence of Martelella endophytica YC6887, which has antifungal activity associated with a halophyte.</title>
        <authorList>
            <person name="Khan A."/>
            <person name="Khan H."/>
            <person name="Chung E.J."/>
            <person name="Hossain M.T."/>
            <person name="Chung Y.R."/>
        </authorList>
    </citation>
    <scope>NUCLEOTIDE SEQUENCE [LARGE SCALE GENOMIC DNA]</scope>
    <source>
        <strain evidence="2">YC6887</strain>
    </source>
</reference>
<dbReference type="KEGG" id="mey:TM49_08470"/>
<dbReference type="PATRIC" id="fig|1486262.3.peg.1752"/>
<dbReference type="SMART" id="SM01012">
    <property type="entry name" value="ANTAR"/>
    <property type="match status" value="1"/>
</dbReference>
<name>A0A0D5LQU3_MAREN</name>
<dbReference type="PIRSF" id="PIRSF036382">
    <property type="entry name" value="RR_antiterm"/>
    <property type="match status" value="1"/>
</dbReference>
<dbReference type="Proteomes" id="UP000032611">
    <property type="component" value="Chromosome"/>
</dbReference>
<evidence type="ECO:0000259" key="1">
    <source>
        <dbReference type="PROSITE" id="PS50921"/>
    </source>
</evidence>
<dbReference type="InterPro" id="IPR008327">
    <property type="entry name" value="Sig_transdc_resp-reg_antiterm"/>
</dbReference>
<dbReference type="PROSITE" id="PS50921">
    <property type="entry name" value="ANTAR"/>
    <property type="match status" value="1"/>
</dbReference>
<dbReference type="HOGENOM" id="CLU_108803_0_1_5"/>
<dbReference type="STRING" id="1486262.TM49_08470"/>
<dbReference type="Pfam" id="PF03861">
    <property type="entry name" value="ANTAR"/>
    <property type="match status" value="1"/>
</dbReference>
<dbReference type="AlphaFoldDB" id="A0A0D5LQU3"/>
<organism evidence="2 3">
    <name type="scientific">Martelella endophytica</name>
    <dbReference type="NCBI Taxonomy" id="1486262"/>
    <lineage>
        <taxon>Bacteria</taxon>
        <taxon>Pseudomonadati</taxon>
        <taxon>Pseudomonadota</taxon>
        <taxon>Alphaproteobacteria</taxon>
        <taxon>Hyphomicrobiales</taxon>
        <taxon>Aurantimonadaceae</taxon>
        <taxon>Martelella</taxon>
    </lineage>
</organism>
<dbReference type="InterPro" id="IPR005561">
    <property type="entry name" value="ANTAR"/>
</dbReference>
<keyword evidence="3" id="KW-1185">Reference proteome</keyword>
<dbReference type="GO" id="GO:0003723">
    <property type="term" value="F:RNA binding"/>
    <property type="evidence" value="ECO:0007669"/>
    <property type="project" value="InterPro"/>
</dbReference>
<protein>
    <submittedName>
        <fullName evidence="2">Transcriptional antiterminator</fullName>
    </submittedName>
</protein>
<gene>
    <name evidence="2" type="ORF">TM49_08470</name>
</gene>
<dbReference type="SUPFAM" id="SSF52172">
    <property type="entry name" value="CheY-like"/>
    <property type="match status" value="1"/>
</dbReference>
<accession>A0A0D5LQU3</accession>
<dbReference type="InterPro" id="IPR049021">
    <property type="entry name" value="AmiR_N"/>
</dbReference>
<evidence type="ECO:0000313" key="3">
    <source>
        <dbReference type="Proteomes" id="UP000032611"/>
    </source>
</evidence>
<dbReference type="InterPro" id="IPR011006">
    <property type="entry name" value="CheY-like_superfamily"/>
</dbReference>
<proteinExistence type="predicted"/>
<feature type="domain" description="ANTAR" evidence="1">
    <location>
        <begin position="122"/>
        <end position="183"/>
    </location>
</feature>
<dbReference type="Gene3D" id="3.40.50.2300">
    <property type="match status" value="1"/>
</dbReference>
<dbReference type="EMBL" id="CP010803">
    <property type="protein sequence ID" value="AJY45708.1"/>
    <property type="molecule type" value="Genomic_DNA"/>
</dbReference>
<sequence length="191" mass="21007">MERPDLALWDAVILHRPHPSVDALMRQLAVLNVSARAVWPQLDEADAAADVVFFDADSGHDEQFPWPPGFAPMPMIALIGSEAPGRIEWAIRQGSNAHLLKPVGSTGVYSALLVAAHAFQSVRAKSDDIRVLENRLSQRPSVVHAVIVLMRQGARDEAAAMKTLRSIAMNWRMTIEEAAETICNNERQRGA</sequence>
<evidence type="ECO:0000313" key="2">
    <source>
        <dbReference type="EMBL" id="AJY45708.1"/>
    </source>
</evidence>